<comment type="caution">
    <text evidence="1">The sequence shown here is derived from an EMBL/GenBank/DDBJ whole genome shotgun (WGS) entry which is preliminary data.</text>
</comment>
<dbReference type="Proteomes" id="UP000005536">
    <property type="component" value="Unassembled WGS sequence"/>
</dbReference>
<dbReference type="AlphaFoldDB" id="D4DU87"/>
<organism evidence="1 2">
    <name type="scientific">Neisseria elongata subsp. glycolytica ATCC 29315</name>
    <dbReference type="NCBI Taxonomy" id="546263"/>
    <lineage>
        <taxon>Bacteria</taxon>
        <taxon>Pseudomonadati</taxon>
        <taxon>Pseudomonadota</taxon>
        <taxon>Betaproteobacteria</taxon>
        <taxon>Neisseriales</taxon>
        <taxon>Neisseriaceae</taxon>
        <taxon>Neisseria</taxon>
    </lineage>
</organism>
<evidence type="ECO:0000313" key="2">
    <source>
        <dbReference type="Proteomes" id="UP000005536"/>
    </source>
</evidence>
<accession>D4DU87</accession>
<dbReference type="EMBL" id="ADBF01000253">
    <property type="protein sequence ID" value="EFE48670.1"/>
    <property type="molecule type" value="Genomic_DNA"/>
</dbReference>
<name>D4DU87_NEIEG</name>
<sequence length="43" mass="4593">MRPHITDSSLLAKNGSFLFSDGLIKVATVSLKKDSVCPSKTSI</sequence>
<proteinExistence type="predicted"/>
<evidence type="ECO:0000313" key="1">
    <source>
        <dbReference type="EMBL" id="EFE48670.1"/>
    </source>
</evidence>
<gene>
    <name evidence="1" type="ORF">NEIELOOT_02646</name>
</gene>
<reference evidence="1 2" key="1">
    <citation type="submission" date="2010-02" db="EMBL/GenBank/DDBJ databases">
        <authorList>
            <person name="Weinstock G."/>
            <person name="Sodergren E."/>
            <person name="Clifton S."/>
            <person name="Fulton L."/>
            <person name="Fulton B."/>
            <person name="Courtney L."/>
            <person name="Fronick C."/>
            <person name="Harrison M."/>
            <person name="Strong C."/>
            <person name="Farmer C."/>
            <person name="Delahaunty K."/>
            <person name="Markovic C."/>
            <person name="Hall O."/>
            <person name="Minx P."/>
            <person name="Tomlinson C."/>
            <person name="Mitreva M."/>
            <person name="Nelson J."/>
            <person name="Hou S."/>
            <person name="Wollam A."/>
            <person name="Pepin K.H."/>
            <person name="Johnson M."/>
            <person name="Bhonagiri V."/>
            <person name="Zhang X."/>
            <person name="Suruliraj S."/>
            <person name="Warren W."/>
            <person name="Chinwalla A."/>
            <person name="Mardis E.R."/>
            <person name="Wilson R.K."/>
        </authorList>
    </citation>
    <scope>NUCLEOTIDE SEQUENCE [LARGE SCALE GENOMIC DNA]</scope>
    <source>
        <strain evidence="1 2">ATCC 29315</strain>
    </source>
</reference>
<protein>
    <submittedName>
        <fullName evidence="1">Uncharacterized protein</fullName>
    </submittedName>
</protein>